<organism evidence="2 4">
    <name type="scientific">Sellimonas catena</name>
    <dbReference type="NCBI Taxonomy" id="2994035"/>
    <lineage>
        <taxon>Bacteria</taxon>
        <taxon>Bacillati</taxon>
        <taxon>Bacillota</taxon>
        <taxon>Clostridia</taxon>
        <taxon>Lachnospirales</taxon>
        <taxon>Lachnospiraceae</taxon>
        <taxon>Sellimonas</taxon>
    </lineage>
</organism>
<accession>A0A9W6FFZ0</accession>
<dbReference type="EMBL" id="BSBO01000070">
    <property type="protein sequence ID" value="GLG06340.1"/>
    <property type="molecule type" value="Genomic_DNA"/>
</dbReference>
<evidence type="ECO:0000313" key="4">
    <source>
        <dbReference type="Proteomes" id="UP001145145"/>
    </source>
</evidence>
<protein>
    <recommendedName>
        <fullName evidence="5">DUF4129 domain-containing protein</fullName>
    </recommendedName>
</protein>
<evidence type="ECO:0000313" key="2">
    <source>
        <dbReference type="EMBL" id="GLG06340.1"/>
    </source>
</evidence>
<keyword evidence="1" id="KW-0812">Transmembrane</keyword>
<dbReference type="EMBL" id="BSCH01000017">
    <property type="protein sequence ID" value="GLG91076.1"/>
    <property type="molecule type" value="Genomic_DNA"/>
</dbReference>
<keyword evidence="4" id="KW-1185">Reference proteome</keyword>
<gene>
    <name evidence="2" type="ORF">Selli1_35140</name>
    <name evidence="3" type="ORF">Selli2_25030</name>
</gene>
<reference evidence="3" key="3">
    <citation type="submission" date="2022-11" db="EMBL/GenBank/DDBJ databases">
        <title>Draft genome sequence of Sellimonas catena strain 18CBH55.</title>
        <authorList>
            <person name="Hisatomi A."/>
            <person name="Ohkuma M."/>
            <person name="Sakamoto M."/>
        </authorList>
    </citation>
    <scope>NUCLEOTIDE SEQUENCE</scope>
    <source>
        <strain evidence="3">18CBH55</strain>
    </source>
</reference>
<reference evidence="2" key="1">
    <citation type="submission" date="2022-11" db="EMBL/GenBank/DDBJ databases">
        <title>Draft genome sequence of Sellimonas catena strain 12EGH17.</title>
        <authorList>
            <person name="Hisatomi A."/>
            <person name="Ohkuma M."/>
            <person name="Sakamoto M."/>
        </authorList>
    </citation>
    <scope>NUCLEOTIDE SEQUENCE</scope>
    <source>
        <strain evidence="2">12EGH17</strain>
    </source>
</reference>
<dbReference type="AlphaFoldDB" id="A0A9W6FFZ0"/>
<reference evidence="2 4" key="5">
    <citation type="journal article" date="2023" name="Int. J. Syst. Evol. Microbiol.">
        <title>Sellimonas catena sp. nov., isolated from human faeces.</title>
        <authorList>
            <person name="Hisatomi A."/>
            <person name="Ohkuma M."/>
            <person name="Sakamoto M."/>
        </authorList>
    </citation>
    <scope>NUCLEOTIDE SEQUENCE [LARGE SCALE GENOMIC DNA]</scope>
    <source>
        <strain evidence="2 4">12EGH17</strain>
        <strain evidence="3">18CBH55</strain>
    </source>
</reference>
<name>A0A9W6FFZ0_9FIRM</name>
<dbReference type="RefSeq" id="WP_138372669.1">
    <property type="nucleotide sequence ID" value="NZ_BSBO01000070.1"/>
</dbReference>
<feature type="transmembrane region" description="Helical" evidence="1">
    <location>
        <begin position="168"/>
        <end position="190"/>
    </location>
</feature>
<keyword evidence="1" id="KW-1133">Transmembrane helix</keyword>
<dbReference type="Proteomes" id="UP001145145">
    <property type="component" value="Unassembled WGS sequence"/>
</dbReference>
<reference evidence="3" key="4">
    <citation type="submission" date="2022-11" db="EMBL/GenBank/DDBJ databases">
        <title>Draft genome sequence of Sellimonas catena strain 18CBH55.</title>
        <authorList>
            <person name="Atsushi H."/>
            <person name="Moriya O."/>
            <person name="Mitsuo S."/>
        </authorList>
    </citation>
    <scope>NUCLEOTIDE SEQUENCE</scope>
    <source>
        <strain evidence="3">18CBH55</strain>
    </source>
</reference>
<reference evidence="2" key="2">
    <citation type="submission" date="2022-11" db="EMBL/GenBank/DDBJ databases">
        <title>Draft genome sequence of Sellimonas catena strain 12EGH17.</title>
        <authorList>
            <person name="Atsushi H."/>
            <person name="Moriya O."/>
            <person name="Mitsuo S."/>
        </authorList>
    </citation>
    <scope>NUCLEOTIDE SEQUENCE</scope>
    <source>
        <strain evidence="2">12EGH17</strain>
    </source>
</reference>
<evidence type="ECO:0008006" key="5">
    <source>
        <dbReference type="Google" id="ProtNLM"/>
    </source>
</evidence>
<feature type="transmembrane region" description="Helical" evidence="1">
    <location>
        <begin position="38"/>
        <end position="60"/>
    </location>
</feature>
<feature type="transmembrane region" description="Helical" evidence="1">
    <location>
        <begin position="12"/>
        <end position="32"/>
    </location>
</feature>
<keyword evidence="1" id="KW-0472">Membrane</keyword>
<evidence type="ECO:0000256" key="1">
    <source>
        <dbReference type="SAM" id="Phobius"/>
    </source>
</evidence>
<evidence type="ECO:0000313" key="3">
    <source>
        <dbReference type="EMBL" id="GLG91076.1"/>
    </source>
</evidence>
<feature type="transmembrane region" description="Helical" evidence="1">
    <location>
        <begin position="81"/>
        <end position="104"/>
    </location>
</feature>
<comment type="caution">
    <text evidence="2">The sequence shown here is derived from an EMBL/GenBank/DDBJ whole genome shotgun (WGS) entry which is preliminary data.</text>
</comment>
<proteinExistence type="predicted"/>
<dbReference type="Proteomes" id="UP001145094">
    <property type="component" value="Unassembled WGS sequence"/>
</dbReference>
<sequence length="309" mass="35689">MNKLYQFYCRHSLAVFHVILLAAAGGLCLVNYYTKDPFFADCAYAVFVVDIFSVLIHTNQQGIYDYMRMNKDVSHVPKRQIYLINTLLLTGFLILTGGCMFLFVHLPYRNVIDAVKTVFVAVIRWILQLLLRKGSAPEEEIITQETEPFFQNLPRSQNVSWFARILEYLFLIIAVVSIAAILVLLLVAIYRKLTSRREGTELDKREFVSPKMERNKVKRTSSGEKLRFFDRSTEGRIRKLYYRSIRRRLRSGKTPSRSMTPSQIEALASLSQYPGADQLHEAYEKARYDTEGCAKEDLEKAKEGVSRLT</sequence>